<name>A0AAV5L7E6_9ROSI</name>
<dbReference type="PROSITE" id="PS50089">
    <property type="entry name" value="ZF_RING_2"/>
    <property type="match status" value="1"/>
</dbReference>
<dbReference type="EMBL" id="BPVZ01000097">
    <property type="protein sequence ID" value="GKV32712.1"/>
    <property type="molecule type" value="Genomic_DNA"/>
</dbReference>
<evidence type="ECO:0000256" key="6">
    <source>
        <dbReference type="ARBA" id="ARBA00022723"/>
    </source>
</evidence>
<dbReference type="PANTHER" id="PTHR45977:SF19">
    <property type="entry name" value="RING-TYPE DOMAIN-CONTAINING PROTEIN"/>
    <property type="match status" value="1"/>
</dbReference>
<evidence type="ECO:0000313" key="15">
    <source>
        <dbReference type="EMBL" id="GKV32712.1"/>
    </source>
</evidence>
<protein>
    <recommendedName>
        <fullName evidence="3">RING-type E3 ubiquitin transferase</fullName>
        <ecNumber evidence="3">2.3.2.27</ecNumber>
    </recommendedName>
</protein>
<dbReference type="GO" id="GO:0016567">
    <property type="term" value="P:protein ubiquitination"/>
    <property type="evidence" value="ECO:0007669"/>
    <property type="project" value="TreeGrafter"/>
</dbReference>
<feature type="transmembrane region" description="Helical" evidence="13">
    <location>
        <begin position="58"/>
        <end position="76"/>
    </location>
</feature>
<dbReference type="GO" id="GO:0006511">
    <property type="term" value="P:ubiquitin-dependent protein catabolic process"/>
    <property type="evidence" value="ECO:0007669"/>
    <property type="project" value="TreeGrafter"/>
</dbReference>
<keyword evidence="11 13" id="KW-0472">Membrane</keyword>
<comment type="catalytic activity">
    <reaction evidence="1">
        <text>S-ubiquitinyl-[E2 ubiquitin-conjugating enzyme]-L-cysteine + [acceptor protein]-L-lysine = [E2 ubiquitin-conjugating enzyme]-L-cysteine + N(6)-ubiquitinyl-[acceptor protein]-L-lysine.</text>
        <dbReference type="EC" id="2.3.2.27"/>
    </reaction>
</comment>
<organism evidence="15 16">
    <name type="scientific">Rubroshorea leprosula</name>
    <dbReference type="NCBI Taxonomy" id="152421"/>
    <lineage>
        <taxon>Eukaryota</taxon>
        <taxon>Viridiplantae</taxon>
        <taxon>Streptophyta</taxon>
        <taxon>Embryophyta</taxon>
        <taxon>Tracheophyta</taxon>
        <taxon>Spermatophyta</taxon>
        <taxon>Magnoliopsida</taxon>
        <taxon>eudicotyledons</taxon>
        <taxon>Gunneridae</taxon>
        <taxon>Pentapetalae</taxon>
        <taxon>rosids</taxon>
        <taxon>malvids</taxon>
        <taxon>Malvales</taxon>
        <taxon>Dipterocarpaceae</taxon>
        <taxon>Rubroshorea</taxon>
    </lineage>
</organism>
<feature type="transmembrane region" description="Helical" evidence="13">
    <location>
        <begin position="88"/>
        <end position="106"/>
    </location>
</feature>
<evidence type="ECO:0000256" key="7">
    <source>
        <dbReference type="ARBA" id="ARBA00022771"/>
    </source>
</evidence>
<proteinExistence type="predicted"/>
<evidence type="ECO:0000256" key="8">
    <source>
        <dbReference type="ARBA" id="ARBA00022786"/>
    </source>
</evidence>
<evidence type="ECO:0000256" key="3">
    <source>
        <dbReference type="ARBA" id="ARBA00012483"/>
    </source>
</evidence>
<feature type="domain" description="RING-type" evidence="14">
    <location>
        <begin position="268"/>
        <end position="309"/>
    </location>
</feature>
<feature type="transmembrane region" description="Helical" evidence="13">
    <location>
        <begin position="136"/>
        <end position="154"/>
    </location>
</feature>
<keyword evidence="10 13" id="KW-1133">Transmembrane helix</keyword>
<sequence length="319" mass="35945">MEDGEQVNAMQGNAAQRRLSITTTLSLPLTRYASSLMEAAGGGDSGYFYSKAVIVLDLIWNMSFVVVSVLVLLSAIPERPSTPLRAWISGYAFQCVLHVAFVFLEFRSKDQVDRDGVTGVSSSQSHTSILKRLESLNTIMSSIWWMIGFYWIVIDGQVLPQESPRLYWLTVIFLAFDVFFIVFCTGMACIIFFAVFCCMPIVAIACAITTRQAASEDDIRRLPKYKYHKTSLMRTPDNYEEENCRMSVELGNKSVDSEFTLQPDDSECCICLSRYSEGAELYILPCNHHFHSGCIGKWLQINATCPLCKFNIRRGDTLV</sequence>
<evidence type="ECO:0000256" key="2">
    <source>
        <dbReference type="ARBA" id="ARBA00004141"/>
    </source>
</evidence>
<keyword evidence="4" id="KW-0808">Transferase</keyword>
<dbReference type="SMART" id="SM00184">
    <property type="entry name" value="RING"/>
    <property type="match status" value="1"/>
</dbReference>
<evidence type="ECO:0000256" key="4">
    <source>
        <dbReference type="ARBA" id="ARBA00022679"/>
    </source>
</evidence>
<dbReference type="Pfam" id="PF13639">
    <property type="entry name" value="zf-RING_2"/>
    <property type="match status" value="1"/>
</dbReference>
<reference evidence="15 16" key="1">
    <citation type="journal article" date="2021" name="Commun. Biol.">
        <title>The genome of Shorea leprosula (Dipterocarpaceae) highlights the ecological relevance of drought in aseasonal tropical rainforests.</title>
        <authorList>
            <person name="Ng K.K.S."/>
            <person name="Kobayashi M.J."/>
            <person name="Fawcett J.A."/>
            <person name="Hatakeyama M."/>
            <person name="Paape T."/>
            <person name="Ng C.H."/>
            <person name="Ang C.C."/>
            <person name="Tnah L.H."/>
            <person name="Lee C.T."/>
            <person name="Nishiyama T."/>
            <person name="Sese J."/>
            <person name="O'Brien M.J."/>
            <person name="Copetti D."/>
            <person name="Mohd Noor M.I."/>
            <person name="Ong R.C."/>
            <person name="Putra M."/>
            <person name="Sireger I.Z."/>
            <person name="Indrioko S."/>
            <person name="Kosugi Y."/>
            <person name="Izuno A."/>
            <person name="Isagi Y."/>
            <person name="Lee S.L."/>
            <person name="Shimizu K.K."/>
        </authorList>
    </citation>
    <scope>NUCLEOTIDE SEQUENCE [LARGE SCALE GENOMIC DNA]</scope>
    <source>
        <strain evidence="15">214</strain>
    </source>
</reference>
<evidence type="ECO:0000256" key="9">
    <source>
        <dbReference type="ARBA" id="ARBA00022833"/>
    </source>
</evidence>
<evidence type="ECO:0000313" key="16">
    <source>
        <dbReference type="Proteomes" id="UP001054252"/>
    </source>
</evidence>
<evidence type="ECO:0000256" key="1">
    <source>
        <dbReference type="ARBA" id="ARBA00000900"/>
    </source>
</evidence>
<dbReference type="AlphaFoldDB" id="A0AAV5L7E6"/>
<dbReference type="EC" id="2.3.2.27" evidence="3"/>
<evidence type="ECO:0000259" key="14">
    <source>
        <dbReference type="PROSITE" id="PS50089"/>
    </source>
</evidence>
<dbReference type="SUPFAM" id="SSF57850">
    <property type="entry name" value="RING/U-box"/>
    <property type="match status" value="1"/>
</dbReference>
<keyword evidence="6" id="KW-0479">Metal-binding</keyword>
<comment type="subcellular location">
    <subcellularLocation>
        <location evidence="2">Membrane</location>
        <topology evidence="2">Multi-pass membrane protein</topology>
    </subcellularLocation>
</comment>
<evidence type="ECO:0000256" key="10">
    <source>
        <dbReference type="ARBA" id="ARBA00022989"/>
    </source>
</evidence>
<dbReference type="PANTHER" id="PTHR45977">
    <property type="entry name" value="TARGET OF ERK KINASE MPK-1"/>
    <property type="match status" value="1"/>
</dbReference>
<dbReference type="GO" id="GO:0000325">
    <property type="term" value="C:plant-type vacuole"/>
    <property type="evidence" value="ECO:0007669"/>
    <property type="project" value="TreeGrafter"/>
</dbReference>
<keyword evidence="16" id="KW-1185">Reference proteome</keyword>
<dbReference type="Gene3D" id="3.30.40.10">
    <property type="entry name" value="Zinc/RING finger domain, C3HC4 (zinc finger)"/>
    <property type="match status" value="1"/>
</dbReference>
<keyword evidence="7 12" id="KW-0863">Zinc-finger</keyword>
<evidence type="ECO:0000256" key="13">
    <source>
        <dbReference type="SAM" id="Phobius"/>
    </source>
</evidence>
<comment type="caution">
    <text evidence="15">The sequence shown here is derived from an EMBL/GenBank/DDBJ whole genome shotgun (WGS) entry which is preliminary data.</text>
</comment>
<dbReference type="InterPro" id="IPR013083">
    <property type="entry name" value="Znf_RING/FYVE/PHD"/>
</dbReference>
<keyword evidence="9" id="KW-0862">Zinc</keyword>
<dbReference type="Proteomes" id="UP001054252">
    <property type="component" value="Unassembled WGS sequence"/>
</dbReference>
<evidence type="ECO:0000256" key="11">
    <source>
        <dbReference type="ARBA" id="ARBA00023136"/>
    </source>
</evidence>
<evidence type="ECO:0000256" key="12">
    <source>
        <dbReference type="PROSITE-ProRule" id="PRU00175"/>
    </source>
</evidence>
<keyword evidence="5 13" id="KW-0812">Transmembrane</keyword>
<dbReference type="GO" id="GO:0016020">
    <property type="term" value="C:membrane"/>
    <property type="evidence" value="ECO:0007669"/>
    <property type="project" value="UniProtKB-SubCell"/>
</dbReference>
<keyword evidence="8" id="KW-0833">Ubl conjugation pathway</keyword>
<dbReference type="GO" id="GO:0061630">
    <property type="term" value="F:ubiquitin protein ligase activity"/>
    <property type="evidence" value="ECO:0007669"/>
    <property type="project" value="UniProtKB-EC"/>
</dbReference>
<dbReference type="InterPro" id="IPR001841">
    <property type="entry name" value="Znf_RING"/>
</dbReference>
<accession>A0AAV5L7E6</accession>
<gene>
    <name evidence="15" type="ORF">SLEP1_g41299</name>
</gene>
<evidence type="ECO:0000256" key="5">
    <source>
        <dbReference type="ARBA" id="ARBA00022692"/>
    </source>
</evidence>
<dbReference type="GO" id="GO:0008270">
    <property type="term" value="F:zinc ion binding"/>
    <property type="evidence" value="ECO:0007669"/>
    <property type="project" value="UniProtKB-KW"/>
</dbReference>